<name>A0AAJ1FH30_9BACT</name>
<gene>
    <name evidence="1" type="ORF">NE651_12500</name>
</gene>
<dbReference type="Proteomes" id="UP001205035">
    <property type="component" value="Unassembled WGS sequence"/>
</dbReference>
<evidence type="ECO:0000313" key="1">
    <source>
        <dbReference type="EMBL" id="MCQ5083704.1"/>
    </source>
</evidence>
<accession>A0AAJ1FH30</accession>
<evidence type="ECO:0000313" key="2">
    <source>
        <dbReference type="Proteomes" id="UP001205035"/>
    </source>
</evidence>
<evidence type="ECO:0008006" key="3">
    <source>
        <dbReference type="Google" id="ProtNLM"/>
    </source>
</evidence>
<dbReference type="EMBL" id="JANGBQ010000020">
    <property type="protein sequence ID" value="MCQ5083704.1"/>
    <property type="molecule type" value="Genomic_DNA"/>
</dbReference>
<proteinExistence type="predicted"/>
<dbReference type="AlphaFoldDB" id="A0AAJ1FH30"/>
<organism evidence="1 2">
    <name type="scientific">Alistipes onderdonkii</name>
    <dbReference type="NCBI Taxonomy" id="328813"/>
    <lineage>
        <taxon>Bacteria</taxon>
        <taxon>Pseudomonadati</taxon>
        <taxon>Bacteroidota</taxon>
        <taxon>Bacteroidia</taxon>
        <taxon>Bacteroidales</taxon>
        <taxon>Rikenellaceae</taxon>
        <taxon>Alistipes</taxon>
    </lineage>
</organism>
<dbReference type="RefSeq" id="WP_256166491.1">
    <property type="nucleotide sequence ID" value="NZ_JANGBQ010000020.1"/>
</dbReference>
<protein>
    <recommendedName>
        <fullName evidence="3">HK97 gp10 family phage protein</fullName>
    </recommendedName>
</protein>
<sequence>MIVVDIQTRQAAEYLVHSLDAFEQQKAIKEGMLRAAKVFSRRGRGNLRSRLKGKGKGNLLGAFGVVYRKQYVMSLAGYTGRGHHAHLVDLGTRRRSTKSGKNRGIMPANYFWSDARQSEERSAMQEILHGIEMAIQRIQSRM</sequence>
<comment type="caution">
    <text evidence="1">The sequence shown here is derived from an EMBL/GenBank/DDBJ whole genome shotgun (WGS) entry which is preliminary data.</text>
</comment>
<reference evidence="1" key="1">
    <citation type="submission" date="2022-06" db="EMBL/GenBank/DDBJ databases">
        <title>Isolation of gut microbiota from human fecal samples.</title>
        <authorList>
            <person name="Pamer E.G."/>
            <person name="Barat B."/>
            <person name="Waligurski E."/>
            <person name="Medina S."/>
            <person name="Paddock L."/>
            <person name="Mostad J."/>
        </authorList>
    </citation>
    <scope>NUCLEOTIDE SEQUENCE</scope>
    <source>
        <strain evidence="1">DFI.6.22</strain>
    </source>
</reference>